<dbReference type="InterPro" id="IPR041567">
    <property type="entry name" value="COI1_F-box"/>
</dbReference>
<dbReference type="GO" id="GO:0009734">
    <property type="term" value="P:auxin-activated signaling pathway"/>
    <property type="evidence" value="ECO:0007669"/>
    <property type="project" value="UniProtKB-KW"/>
</dbReference>
<dbReference type="GO" id="GO:0010152">
    <property type="term" value="P:pollen maturation"/>
    <property type="evidence" value="ECO:0007669"/>
    <property type="project" value="UniProtKB-ARBA"/>
</dbReference>
<keyword evidence="5" id="KW-0539">Nucleus</keyword>
<evidence type="ECO:0000313" key="9">
    <source>
        <dbReference type="Proteomes" id="UP000245207"/>
    </source>
</evidence>
<dbReference type="InterPro" id="IPR001810">
    <property type="entry name" value="F-box_dom"/>
</dbReference>
<dbReference type="GO" id="GO:0005634">
    <property type="term" value="C:nucleus"/>
    <property type="evidence" value="ECO:0007669"/>
    <property type="project" value="UniProtKB-SubCell"/>
</dbReference>
<dbReference type="SMART" id="SM00256">
    <property type="entry name" value="FBOX"/>
    <property type="match status" value="1"/>
</dbReference>
<comment type="subcellular location">
    <subcellularLocation>
        <location evidence="1">Nucleus</location>
    </subcellularLocation>
</comment>
<dbReference type="InterPro" id="IPR036047">
    <property type="entry name" value="F-box-like_dom_sf"/>
</dbReference>
<dbReference type="Gene3D" id="3.80.10.10">
    <property type="entry name" value="Ribonuclease Inhibitor"/>
    <property type="match status" value="2"/>
</dbReference>
<keyword evidence="6" id="KW-0927">Auxin signaling pathway</keyword>
<dbReference type="InterPro" id="IPR006553">
    <property type="entry name" value="Leu-rich_rpt_Cys-con_subtyp"/>
</dbReference>
<proteinExistence type="predicted"/>
<name>A0A2U1NLI5_ARTAN</name>
<evidence type="ECO:0000256" key="4">
    <source>
        <dbReference type="ARBA" id="ARBA00022786"/>
    </source>
</evidence>
<accession>A0A2U1NLI5</accession>
<comment type="caution">
    <text evidence="8">The sequence shown here is derived from an EMBL/GenBank/DDBJ whole genome shotgun (WGS) entry which is preliminary data.</text>
</comment>
<dbReference type="CDD" id="cd22159">
    <property type="entry name" value="F-box_AtTIR1-like"/>
    <property type="match status" value="1"/>
</dbReference>
<keyword evidence="9" id="KW-1185">Reference proteome</keyword>
<dbReference type="GO" id="GO:0019005">
    <property type="term" value="C:SCF ubiquitin ligase complex"/>
    <property type="evidence" value="ECO:0007669"/>
    <property type="project" value="TreeGrafter"/>
</dbReference>
<organism evidence="8 9">
    <name type="scientific">Artemisia annua</name>
    <name type="common">Sweet wormwood</name>
    <dbReference type="NCBI Taxonomy" id="35608"/>
    <lineage>
        <taxon>Eukaryota</taxon>
        <taxon>Viridiplantae</taxon>
        <taxon>Streptophyta</taxon>
        <taxon>Embryophyta</taxon>
        <taxon>Tracheophyta</taxon>
        <taxon>Spermatophyta</taxon>
        <taxon>Magnoliopsida</taxon>
        <taxon>eudicotyledons</taxon>
        <taxon>Gunneridae</taxon>
        <taxon>Pentapetalae</taxon>
        <taxon>asterids</taxon>
        <taxon>campanulids</taxon>
        <taxon>Asterales</taxon>
        <taxon>Asteraceae</taxon>
        <taxon>Asteroideae</taxon>
        <taxon>Anthemideae</taxon>
        <taxon>Artemisiinae</taxon>
        <taxon>Artemisia</taxon>
    </lineage>
</organism>
<protein>
    <submittedName>
        <fullName evidence="8">F-box/RNI-like superfamily protein</fullName>
    </submittedName>
</protein>
<dbReference type="Proteomes" id="UP000245207">
    <property type="component" value="Unassembled WGS sequence"/>
</dbReference>
<feature type="domain" description="F-box" evidence="7">
    <location>
        <begin position="5"/>
        <end position="46"/>
    </location>
</feature>
<evidence type="ECO:0000259" key="7">
    <source>
        <dbReference type="SMART" id="SM00256"/>
    </source>
</evidence>
<evidence type="ECO:0000256" key="5">
    <source>
        <dbReference type="ARBA" id="ARBA00023242"/>
    </source>
</evidence>
<dbReference type="SUPFAM" id="SSF52047">
    <property type="entry name" value="RNI-like"/>
    <property type="match status" value="2"/>
</dbReference>
<evidence type="ECO:0000256" key="3">
    <source>
        <dbReference type="ARBA" id="ARBA00022473"/>
    </source>
</evidence>
<dbReference type="InterPro" id="IPR032675">
    <property type="entry name" value="LRR_dom_sf"/>
</dbReference>
<dbReference type="Pfam" id="PF18511">
    <property type="entry name" value="F-box_5"/>
    <property type="match status" value="1"/>
</dbReference>
<dbReference type="FunFam" id="1.20.1280.50:FF:000006">
    <property type="entry name" value="Transport inhibitor response 1"/>
    <property type="match status" value="1"/>
</dbReference>
<dbReference type="GO" id="GO:0031146">
    <property type="term" value="P:SCF-dependent proteasomal ubiquitin-dependent protein catabolic process"/>
    <property type="evidence" value="ECO:0007669"/>
    <property type="project" value="TreeGrafter"/>
</dbReference>
<comment type="pathway">
    <text evidence="2">Protein modification; protein ubiquitination.</text>
</comment>
<dbReference type="PANTHER" id="PTHR16134:SF149">
    <property type="entry name" value="F-BOX DOMAIN, LEUCINE-RICH REPEAT DOMAIN SUPERFAMILY"/>
    <property type="match status" value="1"/>
</dbReference>
<dbReference type="FunFam" id="3.80.10.10:FF:000029">
    <property type="entry name" value="Transport inhibitor response 1"/>
    <property type="match status" value="1"/>
</dbReference>
<evidence type="ECO:0000313" key="8">
    <source>
        <dbReference type="EMBL" id="PWA74387.1"/>
    </source>
</evidence>
<dbReference type="EMBL" id="PKPP01002576">
    <property type="protein sequence ID" value="PWA74387.1"/>
    <property type="molecule type" value="Genomic_DNA"/>
</dbReference>
<dbReference type="GO" id="GO:0010011">
    <property type="term" value="F:auxin binding"/>
    <property type="evidence" value="ECO:0007669"/>
    <property type="project" value="UniProtKB-ARBA"/>
</dbReference>
<gene>
    <name evidence="8" type="ORF">CTI12_AA254340</name>
</gene>
<dbReference type="Pfam" id="PF18791">
    <property type="entry name" value="Transp_inhibit"/>
    <property type="match status" value="1"/>
</dbReference>
<keyword evidence="4" id="KW-0833">Ubl conjugation pathway</keyword>
<reference evidence="8 9" key="1">
    <citation type="journal article" date="2018" name="Mol. Plant">
        <title>The genome of Artemisia annua provides insight into the evolution of Asteraceae family and artemisinin biosynthesis.</title>
        <authorList>
            <person name="Shen Q."/>
            <person name="Zhang L."/>
            <person name="Liao Z."/>
            <person name="Wang S."/>
            <person name="Yan T."/>
            <person name="Shi P."/>
            <person name="Liu M."/>
            <person name="Fu X."/>
            <person name="Pan Q."/>
            <person name="Wang Y."/>
            <person name="Lv Z."/>
            <person name="Lu X."/>
            <person name="Zhang F."/>
            <person name="Jiang W."/>
            <person name="Ma Y."/>
            <person name="Chen M."/>
            <person name="Hao X."/>
            <person name="Li L."/>
            <person name="Tang Y."/>
            <person name="Lv G."/>
            <person name="Zhou Y."/>
            <person name="Sun X."/>
            <person name="Brodelius P.E."/>
            <person name="Rose J.K.C."/>
            <person name="Tang K."/>
        </authorList>
    </citation>
    <scope>NUCLEOTIDE SEQUENCE [LARGE SCALE GENOMIC DNA]</scope>
    <source>
        <strain evidence="9">cv. Huhao1</strain>
        <tissue evidence="8">Leaf</tissue>
    </source>
</reference>
<sequence length="856" mass="95774">MTSSFPEEVLEHVFSFITSHKDRNVVSLVCKSWYEIERWCRRRVFIGNCYAVSPEIMIRRFPEVRAVELKGKPHFADFNLVPEGWGGYFYPWIVEMAKAYPLLEEIKLKRMVVSDEGLEMIGRSFRCFKVLILSSCEGFSTDGLAAIAANCRNLRELDLRESEVEDLSGHWLSHFPDACTSLESLNMSCLSSEVSLSALQRLVARSPKLKTLRLNRAVPLEKLSTLLLRAPQLVEMGTGAYSADIHSDVYSSLAAAFSKCKELKSLSGFWDVDPYYLPVFYSVCSRLTFLNLSYATIQSPDVSKIISQCPNLQRLWVLDYIEDSGLNTLSLSCKDLRELRVFPSDPFIADANVSLTEQGLVAVSEGCPKLQSVLYFCRQMSNSALITIANNRPNLTCFRLCILEPRAPDYLTFEPLDTGFGAIVDQCKGLQRLSLSGLLTDRVFEYIGKHAKKLEMLSIAFAGDSDLGLHHVLSGCDSLRKLEIRDCPFGDKALLANVSKLETMRSLWMSSCAVSLGAYIHSDVYSSLAAAFSKCKELKSLSGFWDVDPYYLPVFYSVCSRLTFLNLSYATIQSPDVSKIISQCPNLQRLWVLDYIEDSGLNTLSLSCKDLRELRVFPSDPFIADANVSLTEQGLVAVSEGCPKLQSVLYFCRQMSNSALITIANNRPNLTCFRLCILEPRAPDYLTFEPLDTGFGAIVDQCKGLQRLSLSGLLTDRVFEYIGKHAKKLEMLSIAFAGDSDLGLHHVLSGCDSLRKLEIRDCPFGDKALLANVSKLETMRSLWMSSCAVSLGACKLLSRKMPRLNVEVIDEQGDLDSRPDNCAVEKLYIYRTVAGPRLDTPSFIQTMGQNTAYRLP</sequence>
<evidence type="ECO:0000256" key="6">
    <source>
        <dbReference type="ARBA" id="ARBA00023294"/>
    </source>
</evidence>
<dbReference type="OrthoDB" id="423607at2759"/>
<evidence type="ECO:0000256" key="2">
    <source>
        <dbReference type="ARBA" id="ARBA00004906"/>
    </source>
</evidence>
<dbReference type="SUPFAM" id="SSF81383">
    <property type="entry name" value="F-box domain"/>
    <property type="match status" value="1"/>
</dbReference>
<dbReference type="AlphaFoldDB" id="A0A2U1NLI5"/>
<keyword evidence="3" id="KW-0217">Developmental protein</keyword>
<dbReference type="Gene3D" id="1.20.1280.50">
    <property type="match status" value="1"/>
</dbReference>
<evidence type="ECO:0000256" key="1">
    <source>
        <dbReference type="ARBA" id="ARBA00004123"/>
    </source>
</evidence>
<dbReference type="SMART" id="SM00367">
    <property type="entry name" value="LRR_CC"/>
    <property type="match status" value="11"/>
</dbReference>
<dbReference type="PANTHER" id="PTHR16134">
    <property type="entry name" value="F-BOX/TPR REPEAT PROTEIN POF3"/>
    <property type="match status" value="1"/>
</dbReference>
<dbReference type="InterPro" id="IPR041101">
    <property type="entry name" value="Transp_inhibit"/>
</dbReference>
<dbReference type="STRING" id="35608.A0A2U1NLI5"/>